<evidence type="ECO:0000313" key="2">
    <source>
        <dbReference type="EMBL" id="MBF9067965.1"/>
    </source>
</evidence>
<dbReference type="InterPro" id="IPR051553">
    <property type="entry name" value="Ran_GTPase-activating"/>
</dbReference>
<dbReference type="EMBL" id="JADPRT010000003">
    <property type="protein sequence ID" value="MBF9067965.1"/>
    <property type="molecule type" value="Genomic_DNA"/>
</dbReference>
<dbReference type="Gene3D" id="2.130.10.30">
    <property type="entry name" value="Regulator of chromosome condensation 1/beta-lactamase-inhibitor protein II"/>
    <property type="match status" value="2"/>
</dbReference>
<dbReference type="PROSITE" id="PS50012">
    <property type="entry name" value="RCC1_3"/>
    <property type="match status" value="2"/>
</dbReference>
<sequence length="422" mass="44015">MEHALRKVVNWLPRVSRLVLFGLGPLALLAGPAVPASADAASSLSSTVEYWGSFGNTSSITSPRTTPFPVHLPGPVKQIGTSNSNAYALLNDGSVYAWGLGADGELGNGGTEDSLDSAVKVDFPPGVTIASIPDDVMPYDEGLAIDTHGSVWGWGTNPFGDALCLGTRAPQLVPVKLPLNHVTDAAGAFGHAIYLSDGHAVACGSNVFGELGDGTRTATSVPVPVKLPAGAKVTRLTASWNNSGALLADGSYYNWGYNFQGQLGQGVTGGISTTPLQVKLPGRVHKVFLGGSLPRNGQTLVLLDDGDLYAWGDGRQYQLGTGTTRAQPSPVRVPLPTGLRFTKIATSGATSYGITREGDVYAWGYNRFGQVGDGTRTDAKAPVFVTGCARDISGTNFDVAISLRAGCSCDKDRAHRVARPMT</sequence>
<proteinExistence type="predicted"/>
<dbReference type="PANTHER" id="PTHR45982">
    <property type="entry name" value="REGULATOR OF CHROMOSOME CONDENSATION"/>
    <property type="match status" value="1"/>
</dbReference>
<comment type="caution">
    <text evidence="2">The sequence shown here is derived from an EMBL/GenBank/DDBJ whole genome shotgun (WGS) entry which is preliminary data.</text>
</comment>
<feature type="signal peptide" evidence="1">
    <location>
        <begin position="1"/>
        <end position="30"/>
    </location>
</feature>
<evidence type="ECO:0000256" key="1">
    <source>
        <dbReference type="SAM" id="SignalP"/>
    </source>
</evidence>
<dbReference type="SUPFAM" id="SSF50985">
    <property type="entry name" value="RCC1/BLIP-II"/>
    <property type="match status" value="2"/>
</dbReference>
<dbReference type="PRINTS" id="PR00633">
    <property type="entry name" value="RCCNDNSATION"/>
</dbReference>
<organism evidence="2 3">
    <name type="scientific">Streptacidiphilus fuscans</name>
    <dbReference type="NCBI Taxonomy" id="2789292"/>
    <lineage>
        <taxon>Bacteria</taxon>
        <taxon>Bacillati</taxon>
        <taxon>Actinomycetota</taxon>
        <taxon>Actinomycetes</taxon>
        <taxon>Kitasatosporales</taxon>
        <taxon>Streptomycetaceae</taxon>
        <taxon>Streptacidiphilus</taxon>
    </lineage>
</organism>
<keyword evidence="1" id="KW-0732">Signal</keyword>
<keyword evidence="3" id="KW-1185">Reference proteome</keyword>
<name>A0A931B6T0_9ACTN</name>
<feature type="chain" id="PRO_5039158663" description="Alpha-tubulin suppressor-like RCC1 family protein" evidence="1">
    <location>
        <begin position="31"/>
        <end position="422"/>
    </location>
</feature>
<dbReference type="Proteomes" id="UP000657385">
    <property type="component" value="Unassembled WGS sequence"/>
</dbReference>
<dbReference type="InterPro" id="IPR000408">
    <property type="entry name" value="Reg_chr_condens"/>
</dbReference>
<dbReference type="InterPro" id="IPR009091">
    <property type="entry name" value="RCC1/BLIP-II"/>
</dbReference>
<gene>
    <name evidence="2" type="ORF">I2501_07930</name>
</gene>
<evidence type="ECO:0000313" key="3">
    <source>
        <dbReference type="Proteomes" id="UP000657385"/>
    </source>
</evidence>
<dbReference type="RefSeq" id="WP_196193149.1">
    <property type="nucleotide sequence ID" value="NZ_JADPRT010000003.1"/>
</dbReference>
<evidence type="ECO:0008006" key="4">
    <source>
        <dbReference type="Google" id="ProtNLM"/>
    </source>
</evidence>
<dbReference type="PANTHER" id="PTHR45982:SF1">
    <property type="entry name" value="REGULATOR OF CHROMOSOME CONDENSATION"/>
    <property type="match status" value="1"/>
</dbReference>
<accession>A0A931B6T0</accession>
<reference evidence="2" key="1">
    <citation type="submission" date="2020-11" db="EMBL/GenBank/DDBJ databases">
        <title>Isolation and identification of active actinomycetes.</title>
        <authorList>
            <person name="Yu B."/>
        </authorList>
    </citation>
    <scope>NUCLEOTIDE SEQUENCE</scope>
    <source>
        <strain evidence="2">NEAU-YB345</strain>
    </source>
</reference>
<protein>
    <recommendedName>
        <fullName evidence="4">Alpha-tubulin suppressor-like RCC1 family protein</fullName>
    </recommendedName>
</protein>
<dbReference type="AlphaFoldDB" id="A0A931B6T0"/>
<dbReference type="Pfam" id="PF00415">
    <property type="entry name" value="RCC1"/>
    <property type="match status" value="5"/>
</dbReference>